<dbReference type="InterPro" id="IPR016007">
    <property type="entry name" value="Alpha_rhamnosid"/>
</dbReference>
<dbReference type="EC" id="3.2.1.40" evidence="2"/>
<evidence type="ECO:0000259" key="5">
    <source>
        <dbReference type="Pfam" id="PF17390"/>
    </source>
</evidence>
<keyword evidence="3" id="KW-0378">Hydrolase</keyword>
<feature type="domain" description="Alpha-L-rhamnosidase C-terminal" evidence="5">
    <location>
        <begin position="158"/>
        <end position="225"/>
    </location>
</feature>
<dbReference type="PANTHER" id="PTHR33307:SF6">
    <property type="entry name" value="ALPHA-RHAMNOSIDASE (EUROFUNG)-RELATED"/>
    <property type="match status" value="1"/>
</dbReference>
<dbReference type="SUPFAM" id="SSF48208">
    <property type="entry name" value="Six-hairpin glycosidases"/>
    <property type="match status" value="1"/>
</dbReference>
<dbReference type="Pfam" id="PF17389">
    <property type="entry name" value="Bac_rhamnosid6H"/>
    <property type="match status" value="1"/>
</dbReference>
<accession>A0ABW3ME44</accession>
<dbReference type="Gene3D" id="2.60.420.10">
    <property type="entry name" value="Maltose phosphorylase, domain 3"/>
    <property type="match status" value="1"/>
</dbReference>
<feature type="domain" description="Alpha-L-rhamnosidase six-hairpin glycosidase" evidence="4">
    <location>
        <begin position="2"/>
        <end position="156"/>
    </location>
</feature>
<dbReference type="EMBL" id="JBHTIS010001339">
    <property type="protein sequence ID" value="MFD1047974.1"/>
    <property type="molecule type" value="Genomic_DNA"/>
</dbReference>
<dbReference type="Proteomes" id="UP001597045">
    <property type="component" value="Unassembled WGS sequence"/>
</dbReference>
<dbReference type="PANTHER" id="PTHR33307">
    <property type="entry name" value="ALPHA-RHAMNOSIDASE (EUROFUNG)"/>
    <property type="match status" value="1"/>
</dbReference>
<keyword evidence="7" id="KW-1185">Reference proteome</keyword>
<dbReference type="Pfam" id="PF17390">
    <property type="entry name" value="Bac_rhamnosid_C"/>
    <property type="match status" value="1"/>
</dbReference>
<comment type="catalytic activity">
    <reaction evidence="1">
        <text>Hydrolysis of terminal non-reducing alpha-L-rhamnose residues in alpha-L-rhamnosides.</text>
        <dbReference type="EC" id="3.2.1.40"/>
    </reaction>
</comment>
<reference evidence="7" key="1">
    <citation type="journal article" date="2019" name="Int. J. Syst. Evol. Microbiol.">
        <title>The Global Catalogue of Microorganisms (GCM) 10K type strain sequencing project: providing services to taxonomists for standard genome sequencing and annotation.</title>
        <authorList>
            <consortium name="The Broad Institute Genomics Platform"/>
            <consortium name="The Broad Institute Genome Sequencing Center for Infectious Disease"/>
            <person name="Wu L."/>
            <person name="Ma J."/>
        </authorList>
    </citation>
    <scope>NUCLEOTIDE SEQUENCE [LARGE SCALE GENOMIC DNA]</scope>
    <source>
        <strain evidence="7">JCM 31486</strain>
    </source>
</reference>
<evidence type="ECO:0000256" key="3">
    <source>
        <dbReference type="ARBA" id="ARBA00022801"/>
    </source>
</evidence>
<evidence type="ECO:0000313" key="6">
    <source>
        <dbReference type="EMBL" id="MFD1047974.1"/>
    </source>
</evidence>
<evidence type="ECO:0000256" key="1">
    <source>
        <dbReference type="ARBA" id="ARBA00001445"/>
    </source>
</evidence>
<evidence type="ECO:0000313" key="7">
    <source>
        <dbReference type="Proteomes" id="UP001597045"/>
    </source>
</evidence>
<proteinExistence type="predicted"/>
<dbReference type="InterPro" id="IPR035398">
    <property type="entry name" value="Bac_rhamnosid_C"/>
</dbReference>
<dbReference type="InterPro" id="IPR035396">
    <property type="entry name" value="Bac_rhamnosid6H"/>
</dbReference>
<dbReference type="Gene3D" id="1.50.10.10">
    <property type="match status" value="1"/>
</dbReference>
<dbReference type="InterPro" id="IPR008928">
    <property type="entry name" value="6-hairpin_glycosidase_sf"/>
</dbReference>
<name>A0ABW3ME44_9PSEU</name>
<comment type="caution">
    <text evidence="6">The sequence shown here is derived from an EMBL/GenBank/DDBJ whole genome shotgun (WGS) entry which is preliminary data.</text>
</comment>
<evidence type="ECO:0000256" key="2">
    <source>
        <dbReference type="ARBA" id="ARBA00012652"/>
    </source>
</evidence>
<feature type="non-terminal residue" evidence="6">
    <location>
        <position position="1"/>
    </location>
</feature>
<gene>
    <name evidence="6" type="ORF">ACFQ1S_21765</name>
</gene>
<evidence type="ECO:0000259" key="4">
    <source>
        <dbReference type="Pfam" id="PF17389"/>
    </source>
</evidence>
<dbReference type="InterPro" id="IPR012341">
    <property type="entry name" value="6hp_glycosidase-like_sf"/>
</dbReference>
<sequence length="251" mass="27220">CAAELGDLLGHKEVAAHYRTAAEACRDALNRTFLRDGHYRHDGTEYRQTSNAVPLAFGLVPPGDVPSVVESLVADVKARGDHLNTGALGTSVLLPVLTAYGYADVAYALATQRTYPSWGFWFDNGADTMWEMWEATSRSRDHYFQGTVVQWLYENVAGLRPAEAGYRRFTVRPDAFHGIDWAEASLMTVRGPVSVNWTKDGSTVHVRLHVPVGCTAEVSVPGVSTRVGAGDWTFAGDLGHPGFGPARNGNG</sequence>
<protein>
    <recommendedName>
        <fullName evidence="2">alpha-L-rhamnosidase</fullName>
        <ecNumber evidence="2">3.2.1.40</ecNumber>
    </recommendedName>
</protein>
<organism evidence="6 7">
    <name type="scientific">Kibdelosporangium lantanae</name>
    <dbReference type="NCBI Taxonomy" id="1497396"/>
    <lineage>
        <taxon>Bacteria</taxon>
        <taxon>Bacillati</taxon>
        <taxon>Actinomycetota</taxon>
        <taxon>Actinomycetes</taxon>
        <taxon>Pseudonocardiales</taxon>
        <taxon>Pseudonocardiaceae</taxon>
        <taxon>Kibdelosporangium</taxon>
    </lineage>
</organism>